<dbReference type="AlphaFoldDB" id="A0A0D6JD78"/>
<dbReference type="RefSeq" id="WP_046477008.1">
    <property type="nucleotide sequence ID" value="NZ_LN829118.1"/>
</dbReference>
<name>A0A0D6JD78_9HYPH</name>
<evidence type="ECO:0008006" key="3">
    <source>
        <dbReference type="Google" id="ProtNLM"/>
    </source>
</evidence>
<dbReference type="SUPFAM" id="SSF56281">
    <property type="entry name" value="Metallo-hydrolase/oxidoreductase"/>
    <property type="match status" value="1"/>
</dbReference>
<dbReference type="InterPro" id="IPR036866">
    <property type="entry name" value="RibonucZ/Hydroxyglut_hydro"/>
</dbReference>
<sequence>MAVEQYAPLNTLKPVADDVWIVDGPLIRFGMPMFKMPFPTRMSIVRLAGGDLFVHSPTPLTRDLKAEVEALGCPRWIIGPNRIHYWWIPEWREAFADADVYLAPRIKEQAGDRIDFAALPLEAEHGYPWDEAIDTLPVVGDFMTEVEFFHRASRTLILTDFIENFEPQKLGLVMRMLTWAGGVQDPDGQMPRDMRLTFVRQKPQLRAAIETMISWDPERVIIAHGRWYPANGAAELRRAFRWILN</sequence>
<keyword evidence="2" id="KW-1185">Reference proteome</keyword>
<protein>
    <recommendedName>
        <fullName evidence="3">DUF4336 domain-containing protein</fullName>
    </recommendedName>
</protein>
<proteinExistence type="predicted"/>
<dbReference type="Proteomes" id="UP000033187">
    <property type="component" value="Chromosome 1"/>
</dbReference>
<accession>A0A0D6JD78</accession>
<evidence type="ECO:0000313" key="2">
    <source>
        <dbReference type="Proteomes" id="UP000033187"/>
    </source>
</evidence>
<dbReference type="InterPro" id="IPR025638">
    <property type="entry name" value="DUF4336"/>
</dbReference>
<evidence type="ECO:0000313" key="1">
    <source>
        <dbReference type="EMBL" id="CPR16854.1"/>
    </source>
</evidence>
<organism evidence="1 2">
    <name type="scientific">Candidatus Filomicrobium marinum</name>
    <dbReference type="NCBI Taxonomy" id="1608628"/>
    <lineage>
        <taxon>Bacteria</taxon>
        <taxon>Pseudomonadati</taxon>
        <taxon>Pseudomonadota</taxon>
        <taxon>Alphaproteobacteria</taxon>
        <taxon>Hyphomicrobiales</taxon>
        <taxon>Hyphomicrobiaceae</taxon>
        <taxon>Filomicrobium</taxon>
    </lineage>
</organism>
<dbReference type="EMBL" id="LN829119">
    <property type="protein sequence ID" value="CPR16854.1"/>
    <property type="molecule type" value="Genomic_DNA"/>
</dbReference>
<dbReference type="KEGG" id="fil:BN1229_v1_0990"/>
<dbReference type="PANTHER" id="PTHR33835:SF1">
    <property type="entry name" value="METALLO-BETA-LACTAMASE DOMAIN-CONTAINING PROTEIN"/>
    <property type="match status" value="1"/>
</dbReference>
<reference evidence="2" key="1">
    <citation type="submission" date="2015-02" db="EMBL/GenBank/DDBJ databases">
        <authorList>
            <person name="Chooi Y.-H."/>
        </authorList>
    </citation>
    <scope>NUCLEOTIDE SEQUENCE [LARGE SCALE GENOMIC DNA]</scope>
    <source>
        <strain evidence="2">strain Y</strain>
    </source>
</reference>
<dbReference type="Pfam" id="PF14234">
    <property type="entry name" value="DUF4336"/>
    <property type="match status" value="1"/>
</dbReference>
<dbReference type="PANTHER" id="PTHR33835">
    <property type="entry name" value="YALI0C07656P"/>
    <property type="match status" value="1"/>
</dbReference>
<gene>
    <name evidence="1" type="ORF">YBN1229_v1_0994</name>
</gene>
<dbReference type="KEGG" id="fiy:BN1229_v1_0994"/>
<dbReference type="OrthoDB" id="450111at2"/>